<dbReference type="EMBL" id="WNWR01000060">
    <property type="protein sequence ID" value="KAE9992372.1"/>
    <property type="molecule type" value="Genomic_DNA"/>
</dbReference>
<keyword evidence="6" id="KW-0732">Signal</keyword>
<dbReference type="Pfam" id="PF08031">
    <property type="entry name" value="BBE"/>
    <property type="match status" value="1"/>
</dbReference>
<dbReference type="OrthoDB" id="415825at2759"/>
<dbReference type="InterPro" id="IPR016166">
    <property type="entry name" value="FAD-bd_PCMH"/>
</dbReference>
<proteinExistence type="inferred from homology"/>
<dbReference type="AlphaFoldDB" id="A0A8H3VLC1"/>
<comment type="similarity">
    <text evidence="2">Belongs to the oxygen-dependent FAD-linked oxidoreductase family.</text>
</comment>
<evidence type="ECO:0000256" key="2">
    <source>
        <dbReference type="ARBA" id="ARBA00005466"/>
    </source>
</evidence>
<dbReference type="EMBL" id="WNWQ01000727">
    <property type="protein sequence ID" value="KAE9964229.1"/>
    <property type="molecule type" value="Genomic_DNA"/>
</dbReference>
<evidence type="ECO:0000259" key="7">
    <source>
        <dbReference type="PROSITE" id="PS51387"/>
    </source>
</evidence>
<keyword evidence="5" id="KW-0560">Oxidoreductase</keyword>
<evidence type="ECO:0000256" key="1">
    <source>
        <dbReference type="ARBA" id="ARBA00001974"/>
    </source>
</evidence>
<dbReference type="GO" id="GO:0016491">
    <property type="term" value="F:oxidoreductase activity"/>
    <property type="evidence" value="ECO:0007669"/>
    <property type="project" value="UniProtKB-KW"/>
</dbReference>
<evidence type="ECO:0000256" key="4">
    <source>
        <dbReference type="ARBA" id="ARBA00022827"/>
    </source>
</evidence>
<feature type="chain" id="PRO_5044690906" description="FAD-binding PCMH-type domain-containing protein" evidence="6">
    <location>
        <begin position="21"/>
        <end position="496"/>
    </location>
</feature>
<feature type="domain" description="FAD-binding PCMH-type" evidence="7">
    <location>
        <begin position="56"/>
        <end position="226"/>
    </location>
</feature>
<dbReference type="Proteomes" id="UP000433883">
    <property type="component" value="Unassembled WGS sequence"/>
</dbReference>
<dbReference type="PANTHER" id="PTHR42973:SF39">
    <property type="entry name" value="FAD-BINDING PCMH-TYPE DOMAIN-CONTAINING PROTEIN"/>
    <property type="match status" value="1"/>
</dbReference>
<dbReference type="Pfam" id="PF01565">
    <property type="entry name" value="FAD_binding_4"/>
    <property type="match status" value="1"/>
</dbReference>
<reference evidence="9 10" key="1">
    <citation type="submission" date="2019-07" db="EMBL/GenBank/DDBJ databases">
        <title>Venturia inaequalis Genome Resource.</title>
        <authorList>
            <person name="Lichtner F.J."/>
        </authorList>
    </citation>
    <scope>NUCLEOTIDE SEQUENCE [LARGE SCALE GENOMIC DNA]</scope>
    <source>
        <strain evidence="8">Bline_iso_100314</strain>
        <strain evidence="9 10">DMI_063113</strain>
    </source>
</reference>
<sequence length="496" mass="52858">MAATLLSLVAIAALPSFATAQGAAALQSCLASSGVPTISSSNATWAAESTPWQLRIKANPALITYPTTNDQVAAALKCAGTSSVKVSAMAAGHSMGGLGLGLDGNLVVNMSAFNEISYDKATTNYKIGSGVRVGPALKKLWDEQGRTFPHARHGHVGIAGSMIGGGFGTISRFRGTPMDSLVSIEYMLYNGTIVEACAGSDLFWAAQGAGSSFGAILSLTTKTYAVEFPTAVQYNLTVGAGTTKAASADLAAGVEALLAVQTFATTTGPDTFSMRWDISSHSATGQYYGKPSTFDSAVRQPLLALMKGLNVTITSSEDPFWEIEKVTTPGIHLPNGGFAPKRAFYIQAYTPNKPLTKAQFTAFLNATINTFKRTDMRRSGFFDLWGGVSKKIKDSDTSYAHGNNLWLMRLDGNGIDGVFPSDGVPYFQNLLKPFLEALKETQKPRGFGNYRDTALPQSEWSQRLYGNNWARLLRIKKAVDPKGMFTSNIQSIPLSG</sequence>
<keyword evidence="10" id="KW-1185">Reference proteome</keyword>
<dbReference type="InterPro" id="IPR036318">
    <property type="entry name" value="FAD-bd_PCMH-like_sf"/>
</dbReference>
<comment type="caution">
    <text evidence="9">The sequence shown here is derived from an EMBL/GenBank/DDBJ whole genome shotgun (WGS) entry which is preliminary data.</text>
</comment>
<dbReference type="PROSITE" id="PS51387">
    <property type="entry name" value="FAD_PCMH"/>
    <property type="match status" value="1"/>
</dbReference>
<evidence type="ECO:0000313" key="10">
    <source>
        <dbReference type="Proteomes" id="UP000490939"/>
    </source>
</evidence>
<gene>
    <name evidence="8" type="ORF">BLS_008531</name>
    <name evidence="9" type="ORF">EG327_009207</name>
</gene>
<dbReference type="SUPFAM" id="SSF56176">
    <property type="entry name" value="FAD-binding/transporter-associated domain-like"/>
    <property type="match status" value="1"/>
</dbReference>
<evidence type="ECO:0000313" key="9">
    <source>
        <dbReference type="EMBL" id="KAE9992372.1"/>
    </source>
</evidence>
<comment type="cofactor">
    <cofactor evidence="1">
        <name>FAD</name>
        <dbReference type="ChEBI" id="CHEBI:57692"/>
    </cofactor>
</comment>
<keyword evidence="3" id="KW-0285">Flavoprotein</keyword>
<protein>
    <recommendedName>
        <fullName evidence="7">FAD-binding PCMH-type domain-containing protein</fullName>
    </recommendedName>
</protein>
<dbReference type="InterPro" id="IPR006094">
    <property type="entry name" value="Oxid_FAD_bind_N"/>
</dbReference>
<evidence type="ECO:0000256" key="5">
    <source>
        <dbReference type="ARBA" id="ARBA00023002"/>
    </source>
</evidence>
<dbReference type="Proteomes" id="UP000490939">
    <property type="component" value="Unassembled WGS sequence"/>
</dbReference>
<evidence type="ECO:0000256" key="3">
    <source>
        <dbReference type="ARBA" id="ARBA00022630"/>
    </source>
</evidence>
<dbReference type="InterPro" id="IPR050416">
    <property type="entry name" value="FAD-linked_Oxidoreductase"/>
</dbReference>
<evidence type="ECO:0000256" key="6">
    <source>
        <dbReference type="SAM" id="SignalP"/>
    </source>
</evidence>
<dbReference type="Gene3D" id="3.30.465.10">
    <property type="match status" value="1"/>
</dbReference>
<dbReference type="InterPro" id="IPR016169">
    <property type="entry name" value="FAD-bd_PCMH_sub2"/>
</dbReference>
<dbReference type="InterPro" id="IPR012951">
    <property type="entry name" value="BBE"/>
</dbReference>
<dbReference type="GO" id="GO:0071949">
    <property type="term" value="F:FAD binding"/>
    <property type="evidence" value="ECO:0007669"/>
    <property type="project" value="InterPro"/>
</dbReference>
<accession>A0A8H3VLC1</accession>
<evidence type="ECO:0000313" key="8">
    <source>
        <dbReference type="EMBL" id="KAE9964229.1"/>
    </source>
</evidence>
<dbReference type="Gene3D" id="3.40.462.20">
    <property type="match status" value="1"/>
</dbReference>
<keyword evidence="4" id="KW-0274">FAD</keyword>
<feature type="signal peptide" evidence="6">
    <location>
        <begin position="1"/>
        <end position="20"/>
    </location>
</feature>
<name>A0A8H3VLC1_VENIN</name>
<dbReference type="PANTHER" id="PTHR42973">
    <property type="entry name" value="BINDING OXIDOREDUCTASE, PUTATIVE (AFU_ORTHOLOGUE AFUA_1G17690)-RELATED"/>
    <property type="match status" value="1"/>
</dbReference>
<organism evidence="9 10">
    <name type="scientific">Venturia inaequalis</name>
    <name type="common">Apple scab fungus</name>
    <dbReference type="NCBI Taxonomy" id="5025"/>
    <lineage>
        <taxon>Eukaryota</taxon>
        <taxon>Fungi</taxon>
        <taxon>Dikarya</taxon>
        <taxon>Ascomycota</taxon>
        <taxon>Pezizomycotina</taxon>
        <taxon>Dothideomycetes</taxon>
        <taxon>Pleosporomycetidae</taxon>
        <taxon>Venturiales</taxon>
        <taxon>Venturiaceae</taxon>
        <taxon>Venturia</taxon>
    </lineage>
</organism>